<comment type="caution">
    <text evidence="1">The sequence shown here is derived from an EMBL/GenBank/DDBJ whole genome shotgun (WGS) entry which is preliminary data.</text>
</comment>
<keyword evidence="2" id="KW-1185">Reference proteome</keyword>
<name>A0ACC4BS24_POPAL</name>
<dbReference type="EMBL" id="RCHU02000009">
    <property type="protein sequence ID" value="KAL3580851.1"/>
    <property type="molecule type" value="Genomic_DNA"/>
</dbReference>
<evidence type="ECO:0000313" key="2">
    <source>
        <dbReference type="Proteomes" id="UP000309997"/>
    </source>
</evidence>
<sequence length="201" mass="23075">MASANDTDNFKLNCNLHQDLTLILQPQNENFGAWKQLKHDGPNMLKVAPTLQNGRPILSIFLPSDREGFSTSFSIRMENIGFGWKILKKIETRQPSMEKLDGNSDEVVSNQCNMCQAVQWHNGYASWLIINALVLENHREQIDQIAEMNLLTVIWQFGENIDLEDLGKCFARHKHAGPPLWTNYQTGNLWLKLAYLNRLSH</sequence>
<organism evidence="1 2">
    <name type="scientific">Populus alba</name>
    <name type="common">White poplar</name>
    <dbReference type="NCBI Taxonomy" id="43335"/>
    <lineage>
        <taxon>Eukaryota</taxon>
        <taxon>Viridiplantae</taxon>
        <taxon>Streptophyta</taxon>
        <taxon>Embryophyta</taxon>
        <taxon>Tracheophyta</taxon>
        <taxon>Spermatophyta</taxon>
        <taxon>Magnoliopsida</taxon>
        <taxon>eudicotyledons</taxon>
        <taxon>Gunneridae</taxon>
        <taxon>Pentapetalae</taxon>
        <taxon>rosids</taxon>
        <taxon>fabids</taxon>
        <taxon>Malpighiales</taxon>
        <taxon>Salicaceae</taxon>
        <taxon>Saliceae</taxon>
        <taxon>Populus</taxon>
    </lineage>
</organism>
<gene>
    <name evidence="1" type="ORF">D5086_018686</name>
</gene>
<dbReference type="Proteomes" id="UP000309997">
    <property type="component" value="Unassembled WGS sequence"/>
</dbReference>
<evidence type="ECO:0000313" key="1">
    <source>
        <dbReference type="EMBL" id="KAL3580851.1"/>
    </source>
</evidence>
<reference evidence="1 2" key="1">
    <citation type="journal article" date="2024" name="Plant Biotechnol. J.">
        <title>Genome and CRISPR/Cas9 system of a widespread forest tree (Populus alba) in the world.</title>
        <authorList>
            <person name="Liu Y.J."/>
            <person name="Jiang P.F."/>
            <person name="Han X.M."/>
            <person name="Li X.Y."/>
            <person name="Wang H.M."/>
            <person name="Wang Y.J."/>
            <person name="Wang X.X."/>
            <person name="Zeng Q.Y."/>
        </authorList>
    </citation>
    <scope>NUCLEOTIDE SEQUENCE [LARGE SCALE GENOMIC DNA]</scope>
    <source>
        <strain evidence="2">cv. PAL-ZL1</strain>
    </source>
</reference>
<proteinExistence type="predicted"/>
<protein>
    <submittedName>
        <fullName evidence="1">Uncharacterized protein</fullName>
    </submittedName>
</protein>
<accession>A0ACC4BS24</accession>